<gene>
    <name evidence="1" type="ORF">L6164_020895</name>
</gene>
<evidence type="ECO:0000313" key="2">
    <source>
        <dbReference type="Proteomes" id="UP000828941"/>
    </source>
</evidence>
<comment type="caution">
    <text evidence="1">The sequence shown here is derived from an EMBL/GenBank/DDBJ whole genome shotgun (WGS) entry which is preliminary data.</text>
</comment>
<sequence length="351" mass="37945">MLGLGITAVMIAVQFLETGLNTIVKAANTNGMSNFVYIVYSNALAFCVLLPSTYIYHRKKPTPPITTSIILRILLLTVLSCSVQILMYSGIGYSSPTLSSAMMDLLPAFTFILAIISRMENLNPKLQSCQAKVLGTVISIVGALTITLYKGMPIISGRLPKNTLGGLFLSEKSNWLLGGFLCAAGTFSLSLLLIVQAWILKDYPAELMLTTICCGFVVILSTIIALIAEHNPTAWVLRPNMELVAIFYSAIFVVTVRSVATAWACRKKGPLYVSMFNPLGMVIAIGMGFIFLGDALYLGSMIGAAIVAFGFYAVLWGQTQEEEIVDEKNRTYASVSSSSSTPLLQDKSTPV</sequence>
<reference evidence="1 2" key="1">
    <citation type="journal article" date="2022" name="DNA Res.">
        <title>Chromosomal-level genome assembly of the orchid tree Bauhinia variegata (Leguminosae; Cercidoideae) supports the allotetraploid origin hypothesis of Bauhinia.</title>
        <authorList>
            <person name="Zhong Y."/>
            <person name="Chen Y."/>
            <person name="Zheng D."/>
            <person name="Pang J."/>
            <person name="Liu Y."/>
            <person name="Luo S."/>
            <person name="Meng S."/>
            <person name="Qian L."/>
            <person name="Wei D."/>
            <person name="Dai S."/>
            <person name="Zhou R."/>
        </authorList>
    </citation>
    <scope>NUCLEOTIDE SEQUENCE [LARGE SCALE GENOMIC DNA]</scope>
    <source>
        <strain evidence="1">BV-YZ2020</strain>
    </source>
</reference>
<accession>A0ACB9MWZ7</accession>
<protein>
    <submittedName>
        <fullName evidence="1">Uncharacterized protein</fullName>
    </submittedName>
</protein>
<dbReference type="EMBL" id="CM039433">
    <property type="protein sequence ID" value="KAI4328551.1"/>
    <property type="molecule type" value="Genomic_DNA"/>
</dbReference>
<proteinExistence type="predicted"/>
<organism evidence="1 2">
    <name type="scientific">Bauhinia variegata</name>
    <name type="common">Purple orchid tree</name>
    <name type="synonym">Phanera variegata</name>
    <dbReference type="NCBI Taxonomy" id="167791"/>
    <lineage>
        <taxon>Eukaryota</taxon>
        <taxon>Viridiplantae</taxon>
        <taxon>Streptophyta</taxon>
        <taxon>Embryophyta</taxon>
        <taxon>Tracheophyta</taxon>
        <taxon>Spermatophyta</taxon>
        <taxon>Magnoliopsida</taxon>
        <taxon>eudicotyledons</taxon>
        <taxon>Gunneridae</taxon>
        <taxon>Pentapetalae</taxon>
        <taxon>rosids</taxon>
        <taxon>fabids</taxon>
        <taxon>Fabales</taxon>
        <taxon>Fabaceae</taxon>
        <taxon>Cercidoideae</taxon>
        <taxon>Cercideae</taxon>
        <taxon>Bauhiniinae</taxon>
        <taxon>Bauhinia</taxon>
    </lineage>
</organism>
<dbReference type="Proteomes" id="UP000828941">
    <property type="component" value="Chromosome 8"/>
</dbReference>
<evidence type="ECO:0000313" key="1">
    <source>
        <dbReference type="EMBL" id="KAI4328551.1"/>
    </source>
</evidence>
<name>A0ACB9MWZ7_BAUVA</name>
<keyword evidence="2" id="KW-1185">Reference proteome</keyword>